<comment type="similarity">
    <text evidence="2 10">Belongs to the complex I subunit 4L family.</text>
</comment>
<evidence type="ECO:0000256" key="3">
    <source>
        <dbReference type="ARBA" id="ARBA00022448"/>
    </source>
</evidence>
<keyword evidence="11" id="KW-0560">Oxidoreductase</keyword>
<evidence type="ECO:0000256" key="8">
    <source>
        <dbReference type="ARBA" id="ARBA00023027"/>
    </source>
</evidence>
<feature type="transmembrane region" description="Helical" evidence="10">
    <location>
        <begin position="28"/>
        <end position="49"/>
    </location>
</feature>
<keyword evidence="4 10" id="KW-0812">Transmembrane</keyword>
<comment type="subcellular location">
    <subcellularLocation>
        <location evidence="10">Cell membrane</location>
        <topology evidence="10">Multi-pass membrane protein</topology>
    </subcellularLocation>
    <subcellularLocation>
        <location evidence="1">Membrane</location>
        <topology evidence="1">Multi-pass membrane protein</topology>
    </subcellularLocation>
</comment>
<dbReference type="GO" id="GO:0048038">
    <property type="term" value="F:quinone binding"/>
    <property type="evidence" value="ECO:0007669"/>
    <property type="project" value="UniProtKB-KW"/>
</dbReference>
<feature type="transmembrane region" description="Helical" evidence="10">
    <location>
        <begin position="6"/>
        <end position="23"/>
    </location>
</feature>
<dbReference type="EMBL" id="JAADZU010000047">
    <property type="protein sequence ID" value="NDK90809.1"/>
    <property type="molecule type" value="Genomic_DNA"/>
</dbReference>
<dbReference type="InterPro" id="IPR001133">
    <property type="entry name" value="NADH_UbQ_OxRdtase_chain4L/K"/>
</dbReference>
<dbReference type="FunFam" id="1.10.287.3510:FF:000001">
    <property type="entry name" value="NADH-quinone oxidoreductase subunit K"/>
    <property type="match status" value="1"/>
</dbReference>
<keyword evidence="7 10" id="KW-1133">Transmembrane helix</keyword>
<evidence type="ECO:0000256" key="9">
    <source>
        <dbReference type="ARBA" id="ARBA00023136"/>
    </source>
</evidence>
<keyword evidence="8 10" id="KW-0520">NAD</keyword>
<comment type="catalytic activity">
    <reaction evidence="10">
        <text>a quinone + NADH + 5 H(+)(in) = a quinol + NAD(+) + 4 H(+)(out)</text>
        <dbReference type="Rhea" id="RHEA:57888"/>
        <dbReference type="ChEBI" id="CHEBI:15378"/>
        <dbReference type="ChEBI" id="CHEBI:24646"/>
        <dbReference type="ChEBI" id="CHEBI:57540"/>
        <dbReference type="ChEBI" id="CHEBI:57945"/>
        <dbReference type="ChEBI" id="CHEBI:132124"/>
    </reaction>
</comment>
<protein>
    <recommendedName>
        <fullName evidence="10">NADH-quinone oxidoreductase subunit K</fullName>
        <ecNumber evidence="10">7.1.1.-</ecNumber>
    </recommendedName>
    <alternativeName>
        <fullName evidence="10">NADH dehydrogenase I subunit K</fullName>
    </alternativeName>
    <alternativeName>
        <fullName evidence="10">NDH-1 subunit K</fullName>
    </alternativeName>
</protein>
<dbReference type="Gene3D" id="1.10.287.3510">
    <property type="match status" value="1"/>
</dbReference>
<evidence type="ECO:0000313" key="12">
    <source>
        <dbReference type="Proteomes" id="UP000466307"/>
    </source>
</evidence>
<evidence type="ECO:0000256" key="1">
    <source>
        <dbReference type="ARBA" id="ARBA00004141"/>
    </source>
</evidence>
<comment type="function">
    <text evidence="10">NDH-1 shuttles electrons from NADH, via FMN and iron-sulfur (Fe-S) centers, to quinones in the respiratory chain. The immediate electron acceptor for the enzyme in this species is believed to be a menaquinone. Couples the redox reaction to proton translocation (for every two electrons transferred, four hydrogen ions are translocated across the cytoplasmic membrane), and thus conserves the redox energy in a proton gradient.</text>
</comment>
<dbReference type="Pfam" id="PF00420">
    <property type="entry name" value="Oxidored_q2"/>
    <property type="match status" value="1"/>
</dbReference>
<gene>
    <name evidence="10 11" type="primary">nuoK</name>
    <name evidence="11" type="ORF">GYA93_14635</name>
</gene>
<keyword evidence="5 10" id="KW-0874">Quinone</keyword>
<dbReference type="InterPro" id="IPR039428">
    <property type="entry name" value="NUOK/Mnh_C1-like"/>
</dbReference>
<comment type="subunit">
    <text evidence="10">NDH-1 is composed of 14 different subunits. Subunits NuoA, H, J, K, L, M, N constitute the membrane sector of the complex.</text>
</comment>
<dbReference type="Proteomes" id="UP000466307">
    <property type="component" value="Unassembled WGS sequence"/>
</dbReference>
<keyword evidence="9 10" id="KW-0472">Membrane</keyword>
<dbReference type="RefSeq" id="WP_059037113.1">
    <property type="nucleotide sequence ID" value="NZ_JAADZU010000047.1"/>
</dbReference>
<evidence type="ECO:0000256" key="6">
    <source>
        <dbReference type="ARBA" id="ARBA00022967"/>
    </source>
</evidence>
<evidence type="ECO:0000256" key="7">
    <source>
        <dbReference type="ARBA" id="ARBA00022989"/>
    </source>
</evidence>
<accession>A0A7K3LRE6</accession>
<keyword evidence="3 10" id="KW-0813">Transport</keyword>
<dbReference type="GO" id="GO:0042773">
    <property type="term" value="P:ATP synthesis coupled electron transport"/>
    <property type="evidence" value="ECO:0007669"/>
    <property type="project" value="InterPro"/>
</dbReference>
<keyword evidence="10" id="KW-1003">Cell membrane</keyword>
<dbReference type="GO" id="GO:0050136">
    <property type="term" value="F:NADH dehydrogenase (quinone) (non-electrogenic) activity"/>
    <property type="evidence" value="ECO:0007669"/>
    <property type="project" value="UniProtKB-UniRule"/>
</dbReference>
<dbReference type="PANTHER" id="PTHR11434">
    <property type="entry name" value="NADH-UBIQUINONE OXIDOREDUCTASE SUBUNIT ND4L"/>
    <property type="match status" value="1"/>
</dbReference>
<evidence type="ECO:0000256" key="2">
    <source>
        <dbReference type="ARBA" id="ARBA00010519"/>
    </source>
</evidence>
<evidence type="ECO:0000313" key="11">
    <source>
        <dbReference type="EMBL" id="NDK90809.1"/>
    </source>
</evidence>
<proteinExistence type="inferred from homology"/>
<dbReference type="AlphaFoldDB" id="A0A7K3LRE6"/>
<evidence type="ECO:0000256" key="4">
    <source>
        <dbReference type="ARBA" id="ARBA00022692"/>
    </source>
</evidence>
<evidence type="ECO:0000256" key="10">
    <source>
        <dbReference type="HAMAP-Rule" id="MF_01456"/>
    </source>
</evidence>
<dbReference type="GO" id="GO:0005886">
    <property type="term" value="C:plasma membrane"/>
    <property type="evidence" value="ECO:0007669"/>
    <property type="project" value="UniProtKB-SubCell"/>
</dbReference>
<organism evidence="11 12">
    <name type="scientific">Gordonia desulfuricans</name>
    <dbReference type="NCBI Taxonomy" id="89051"/>
    <lineage>
        <taxon>Bacteria</taxon>
        <taxon>Bacillati</taxon>
        <taxon>Actinomycetota</taxon>
        <taxon>Actinomycetes</taxon>
        <taxon>Mycobacteriales</taxon>
        <taxon>Gordoniaceae</taxon>
        <taxon>Gordonia</taxon>
    </lineage>
</organism>
<sequence>MNPDNYLYLAAVLFAIGAAGVLLRRSAIVVFMCIELMLNAANLSFVSFARKQSSGGIPNLDGQVIAFFTMVVAAAEVVVGLAIIMMIFRSRRSASVDDAALLRR</sequence>
<feature type="transmembrane region" description="Helical" evidence="10">
    <location>
        <begin position="64"/>
        <end position="88"/>
    </location>
</feature>
<dbReference type="PANTHER" id="PTHR11434:SF21">
    <property type="entry name" value="NADH DEHYDROGENASE SUBUNIT 4L-RELATED"/>
    <property type="match status" value="1"/>
</dbReference>
<reference evidence="11 12" key="1">
    <citation type="submission" date="2020-01" db="EMBL/GenBank/DDBJ databases">
        <title>Investigation of new actinobacteria for the biodesulphurisation of diesel fuel.</title>
        <authorList>
            <person name="Athi Narayanan S.M."/>
        </authorList>
    </citation>
    <scope>NUCLEOTIDE SEQUENCE [LARGE SCALE GENOMIC DNA]</scope>
    <source>
        <strain evidence="11 12">213E</strain>
    </source>
</reference>
<name>A0A7K3LRE6_9ACTN</name>
<dbReference type="GO" id="GO:0030964">
    <property type="term" value="C:NADH dehydrogenase complex"/>
    <property type="evidence" value="ECO:0007669"/>
    <property type="project" value="TreeGrafter"/>
</dbReference>
<dbReference type="NCBIfam" id="NF004320">
    <property type="entry name" value="PRK05715.1-2"/>
    <property type="match status" value="1"/>
</dbReference>
<dbReference type="EC" id="7.1.1.-" evidence="10"/>
<keyword evidence="6 10" id="KW-1278">Translocase</keyword>
<keyword evidence="12" id="KW-1185">Reference proteome</keyword>
<comment type="caution">
    <text evidence="11">The sequence shown here is derived from an EMBL/GenBank/DDBJ whole genome shotgun (WGS) entry which is preliminary data.</text>
</comment>
<evidence type="ECO:0000256" key="5">
    <source>
        <dbReference type="ARBA" id="ARBA00022719"/>
    </source>
</evidence>
<dbReference type="HAMAP" id="MF_01456">
    <property type="entry name" value="NDH1_NuoK"/>
    <property type="match status" value="1"/>
</dbReference>